<evidence type="ECO:0000259" key="1">
    <source>
        <dbReference type="PROSITE" id="PS50943"/>
    </source>
</evidence>
<dbReference type="CDD" id="cd00093">
    <property type="entry name" value="HTH_XRE"/>
    <property type="match status" value="1"/>
</dbReference>
<dbReference type="InterPro" id="IPR010982">
    <property type="entry name" value="Lambda_DNA-bd_dom_sf"/>
</dbReference>
<sequence>MNDFQQARIALGTRLREMRAEAGLSGRDLAARLGWPQSRVSKLETGRQTATAADLDAWAEGTGHPADASELKGRLLALETSIRSWKRALAGGHRAVQEANVVQEQQAEHIRLFEAAIIPGLFQISEYARAVLTDVSERHGSPRDIDAGVRARLKRQEILYQPGHRVDALIWEPALLTVRCSPDAMIDQLDRLIGFMDLGSVTLGIVPLGARTHFSPKGGFWIIDDTLVVADTWSAEMWLDAVDDLALYRKIFQQLSDAAVYGRGAQRLIARARAVIESP</sequence>
<gene>
    <name evidence="2" type="ORF">ACEZDB_02555</name>
</gene>
<dbReference type="Pfam" id="PF13560">
    <property type="entry name" value="HTH_31"/>
    <property type="match status" value="1"/>
</dbReference>
<dbReference type="Gene3D" id="1.10.260.40">
    <property type="entry name" value="lambda repressor-like DNA-binding domains"/>
    <property type="match status" value="1"/>
</dbReference>
<dbReference type="SMART" id="SM00530">
    <property type="entry name" value="HTH_XRE"/>
    <property type="match status" value="1"/>
</dbReference>
<accession>A0ABV6WU27</accession>
<feature type="domain" description="HTH cro/C1-type" evidence="1">
    <location>
        <begin position="15"/>
        <end position="69"/>
    </location>
</feature>
<comment type="caution">
    <text evidence="2">The sequence shown here is derived from an EMBL/GenBank/DDBJ whole genome shotgun (WGS) entry which is preliminary data.</text>
</comment>
<dbReference type="InterPro" id="IPR001387">
    <property type="entry name" value="Cro/C1-type_HTH"/>
</dbReference>
<dbReference type="EMBL" id="JBHEZY010000001">
    <property type="protein sequence ID" value="MFC1429535.1"/>
    <property type="molecule type" value="Genomic_DNA"/>
</dbReference>
<name>A0ABV6WU27_9ACTN</name>
<evidence type="ECO:0000313" key="3">
    <source>
        <dbReference type="Proteomes" id="UP001592530"/>
    </source>
</evidence>
<dbReference type="SUPFAM" id="SSF47413">
    <property type="entry name" value="lambda repressor-like DNA-binding domains"/>
    <property type="match status" value="1"/>
</dbReference>
<proteinExistence type="predicted"/>
<dbReference type="PROSITE" id="PS50943">
    <property type="entry name" value="HTH_CROC1"/>
    <property type="match status" value="1"/>
</dbReference>
<evidence type="ECO:0000313" key="2">
    <source>
        <dbReference type="EMBL" id="MFC1429535.1"/>
    </source>
</evidence>
<dbReference type="RefSeq" id="WP_380548196.1">
    <property type="nucleotide sequence ID" value="NZ_JBHEZY010000001.1"/>
</dbReference>
<dbReference type="Proteomes" id="UP001592530">
    <property type="component" value="Unassembled WGS sequence"/>
</dbReference>
<protein>
    <submittedName>
        <fullName evidence="2">Helix-turn-helix domain-containing protein</fullName>
    </submittedName>
</protein>
<reference evidence="2 3" key="1">
    <citation type="submission" date="2024-09" db="EMBL/GenBank/DDBJ databases">
        <authorList>
            <person name="Lee S.D."/>
        </authorList>
    </citation>
    <scope>NUCLEOTIDE SEQUENCE [LARGE SCALE GENOMIC DNA]</scope>
    <source>
        <strain evidence="2 3">N1-3</strain>
    </source>
</reference>
<dbReference type="Pfam" id="PF19054">
    <property type="entry name" value="DUF5753"/>
    <property type="match status" value="1"/>
</dbReference>
<dbReference type="InterPro" id="IPR043917">
    <property type="entry name" value="DUF5753"/>
</dbReference>
<organism evidence="2 3">
    <name type="scientific">Streptacidiphilus alkalitolerans</name>
    <dbReference type="NCBI Taxonomy" id="3342712"/>
    <lineage>
        <taxon>Bacteria</taxon>
        <taxon>Bacillati</taxon>
        <taxon>Actinomycetota</taxon>
        <taxon>Actinomycetes</taxon>
        <taxon>Kitasatosporales</taxon>
        <taxon>Streptomycetaceae</taxon>
        <taxon>Streptacidiphilus</taxon>
    </lineage>
</organism>